<organism evidence="1">
    <name type="scientific">Podoviridae sp. ctdDI2</name>
    <dbReference type="NCBI Taxonomy" id="2826567"/>
    <lineage>
        <taxon>Viruses</taxon>
        <taxon>Duplodnaviria</taxon>
        <taxon>Heunggongvirae</taxon>
        <taxon>Uroviricota</taxon>
        <taxon>Caudoviricetes</taxon>
    </lineage>
</organism>
<proteinExistence type="predicted"/>
<name>A0A8S5NRX2_9CAUD</name>
<evidence type="ECO:0000313" key="1">
    <source>
        <dbReference type="EMBL" id="DAD96787.1"/>
    </source>
</evidence>
<accession>A0A8S5NRX2</accession>
<reference evidence="1" key="1">
    <citation type="journal article" date="2021" name="Proc. Natl. Acad. Sci. U.S.A.">
        <title>A Catalog of Tens of Thousands of Viruses from Human Metagenomes Reveals Hidden Associations with Chronic Diseases.</title>
        <authorList>
            <person name="Tisza M.J."/>
            <person name="Buck C.B."/>
        </authorList>
    </citation>
    <scope>NUCLEOTIDE SEQUENCE</scope>
    <source>
        <strain evidence="1">CtdDI2</strain>
    </source>
</reference>
<dbReference type="EMBL" id="BK015224">
    <property type="protein sequence ID" value="DAD96787.1"/>
    <property type="molecule type" value="Genomic_DNA"/>
</dbReference>
<protein>
    <submittedName>
        <fullName evidence="1">Uncharacterized protein</fullName>
    </submittedName>
</protein>
<sequence>MNTLDEKTINMVNSLVNSGQNIQDILIKLSELMQEYQNGE</sequence>